<proteinExistence type="inferred from homology"/>
<evidence type="ECO:0000259" key="7">
    <source>
        <dbReference type="PROSITE" id="PS50059"/>
    </source>
</evidence>
<dbReference type="EC" id="5.2.1.8" evidence="6"/>
<comment type="caution">
    <text evidence="8">The sequence shown here is derived from an EMBL/GenBank/DDBJ whole genome shotgun (WGS) entry which is preliminary data.</text>
</comment>
<dbReference type="PANTHER" id="PTHR47861:SF4">
    <property type="entry name" value="FKBP-TYPE 16 KDA PEPTIDYL-PROLYL CIS-TRANS ISOMERASE"/>
    <property type="match status" value="1"/>
</dbReference>
<dbReference type="EMBL" id="LVJZ01000003">
    <property type="protein sequence ID" value="ODB95456.1"/>
    <property type="molecule type" value="Genomic_DNA"/>
</dbReference>
<dbReference type="GO" id="GO:0003755">
    <property type="term" value="F:peptidyl-prolyl cis-trans isomerase activity"/>
    <property type="evidence" value="ECO:0007669"/>
    <property type="project" value="UniProtKB-UniRule"/>
</dbReference>
<accession>A0A1E2UL47</accession>
<evidence type="ECO:0000313" key="8">
    <source>
        <dbReference type="EMBL" id="ODB95456.1"/>
    </source>
</evidence>
<keyword evidence="9" id="KW-1185">Reference proteome</keyword>
<organism evidence="8 9">
    <name type="scientific">Candidatus Thiodiazotropha endoloripes</name>
    <dbReference type="NCBI Taxonomy" id="1818881"/>
    <lineage>
        <taxon>Bacteria</taxon>
        <taxon>Pseudomonadati</taxon>
        <taxon>Pseudomonadota</taxon>
        <taxon>Gammaproteobacteria</taxon>
        <taxon>Chromatiales</taxon>
        <taxon>Sedimenticolaceae</taxon>
        <taxon>Candidatus Thiodiazotropha</taxon>
    </lineage>
</organism>
<evidence type="ECO:0000256" key="5">
    <source>
        <dbReference type="PROSITE-ProRule" id="PRU00277"/>
    </source>
</evidence>
<evidence type="ECO:0000256" key="4">
    <source>
        <dbReference type="ARBA" id="ARBA00023235"/>
    </source>
</evidence>
<name>A0A1E2UL47_9GAMM</name>
<evidence type="ECO:0000256" key="3">
    <source>
        <dbReference type="ARBA" id="ARBA00023110"/>
    </source>
</evidence>
<dbReference type="InterPro" id="IPR001179">
    <property type="entry name" value="PPIase_FKBP_dom"/>
</dbReference>
<gene>
    <name evidence="8" type="ORF">A3196_01030</name>
</gene>
<sequence length="149" mass="16714">MNKAPLRIDPGYRVTMHFSLTLSDGTEVLSTYQESPLEFTLGDGTMEPLLEYAVLGLKAGDEQTLEVSGDEVYGPRDEAKYHWLKRTDFPQDMPLEESQVVAFSTAQGEEIAGTILELNEDQLLLDFNHPLSGKTFHYRVSIISVEMAE</sequence>
<evidence type="ECO:0000256" key="6">
    <source>
        <dbReference type="RuleBase" id="RU003915"/>
    </source>
</evidence>
<dbReference type="Proteomes" id="UP000094849">
    <property type="component" value="Unassembled WGS sequence"/>
</dbReference>
<feature type="domain" description="PPIase FKBP-type" evidence="7">
    <location>
        <begin position="11"/>
        <end position="95"/>
    </location>
</feature>
<evidence type="ECO:0000256" key="1">
    <source>
        <dbReference type="ARBA" id="ARBA00000971"/>
    </source>
</evidence>
<reference evidence="8 9" key="1">
    <citation type="submission" date="2016-03" db="EMBL/GenBank/DDBJ databases">
        <title>Chemosynthetic sulphur-oxidizing symbionts of marine invertebrate animals are capable of nitrogen fixation.</title>
        <authorList>
            <person name="Petersen J.M."/>
            <person name="Kemper A."/>
            <person name="Gruber-Vodicka H."/>
            <person name="Cardini U."/>
            <person name="Geest Mvander."/>
            <person name="Kleiner M."/>
            <person name="Bulgheresi S."/>
            <person name="Fussmann M."/>
            <person name="Herbold C."/>
            <person name="Seah B.K.B."/>
            <person name="Antony C.Paul."/>
            <person name="Liu D."/>
            <person name="Belitz A."/>
            <person name="Weber M."/>
        </authorList>
    </citation>
    <scope>NUCLEOTIDE SEQUENCE [LARGE SCALE GENOMIC DNA]</scope>
    <source>
        <strain evidence="8">G_D</strain>
    </source>
</reference>
<keyword evidence="4 5" id="KW-0413">Isomerase</keyword>
<dbReference type="STRING" id="1818881.A3196_01030"/>
<protein>
    <recommendedName>
        <fullName evidence="6">Peptidyl-prolyl cis-trans isomerase</fullName>
        <ecNumber evidence="6">5.2.1.8</ecNumber>
    </recommendedName>
</protein>
<dbReference type="InterPro" id="IPR048261">
    <property type="entry name" value="SlpA/SlyD-like_ins_sf"/>
</dbReference>
<dbReference type="Pfam" id="PF00254">
    <property type="entry name" value="FKBP_C"/>
    <property type="match status" value="1"/>
</dbReference>
<dbReference type="Gene3D" id="2.40.10.330">
    <property type="match status" value="1"/>
</dbReference>
<dbReference type="InterPro" id="IPR046357">
    <property type="entry name" value="PPIase_dom_sf"/>
</dbReference>
<dbReference type="SUPFAM" id="SSF54534">
    <property type="entry name" value="FKBP-like"/>
    <property type="match status" value="1"/>
</dbReference>
<comment type="catalytic activity">
    <reaction evidence="1 5 6">
        <text>[protein]-peptidylproline (omega=180) = [protein]-peptidylproline (omega=0)</text>
        <dbReference type="Rhea" id="RHEA:16237"/>
        <dbReference type="Rhea" id="RHEA-COMP:10747"/>
        <dbReference type="Rhea" id="RHEA-COMP:10748"/>
        <dbReference type="ChEBI" id="CHEBI:83833"/>
        <dbReference type="ChEBI" id="CHEBI:83834"/>
        <dbReference type="EC" id="5.2.1.8"/>
    </reaction>
</comment>
<dbReference type="PANTHER" id="PTHR47861">
    <property type="entry name" value="FKBP-TYPE PEPTIDYL-PROLYL CIS-TRANS ISOMERASE SLYD"/>
    <property type="match status" value="1"/>
</dbReference>
<dbReference type="RefSeq" id="WP_069015030.1">
    <property type="nucleotide sequence ID" value="NZ_LVJW01000006.1"/>
</dbReference>
<comment type="similarity">
    <text evidence="2 6">Belongs to the FKBP-type PPIase family.</text>
</comment>
<keyword evidence="3 5" id="KW-0697">Rotamase</keyword>
<evidence type="ECO:0000256" key="2">
    <source>
        <dbReference type="ARBA" id="ARBA00006577"/>
    </source>
</evidence>
<dbReference type="AlphaFoldDB" id="A0A1E2UL47"/>
<dbReference type="Gene3D" id="3.10.50.40">
    <property type="match status" value="1"/>
</dbReference>
<evidence type="ECO:0000313" key="9">
    <source>
        <dbReference type="Proteomes" id="UP000094849"/>
    </source>
</evidence>
<dbReference type="PROSITE" id="PS50059">
    <property type="entry name" value="FKBP_PPIASE"/>
    <property type="match status" value="1"/>
</dbReference>